<dbReference type="Pfam" id="PF12833">
    <property type="entry name" value="HTH_18"/>
    <property type="match status" value="1"/>
</dbReference>
<dbReference type="AlphaFoldDB" id="A0A7H0VA01"/>
<dbReference type="InterPro" id="IPR046532">
    <property type="entry name" value="DUF6597"/>
</dbReference>
<evidence type="ECO:0000313" key="6">
    <source>
        <dbReference type="Proteomes" id="UP000516305"/>
    </source>
</evidence>
<dbReference type="InterPro" id="IPR050204">
    <property type="entry name" value="AraC_XylS_family_regulators"/>
</dbReference>
<dbReference type="InterPro" id="IPR009057">
    <property type="entry name" value="Homeodomain-like_sf"/>
</dbReference>
<dbReference type="EMBL" id="CP060139">
    <property type="protein sequence ID" value="QNR22549.1"/>
    <property type="molecule type" value="Genomic_DNA"/>
</dbReference>
<keyword evidence="2" id="KW-0238">DNA-binding</keyword>
<accession>A0A7H0VA01</accession>
<evidence type="ECO:0000256" key="1">
    <source>
        <dbReference type="ARBA" id="ARBA00023015"/>
    </source>
</evidence>
<proteinExistence type="predicted"/>
<dbReference type="PANTHER" id="PTHR46796:SF13">
    <property type="entry name" value="HTH-TYPE TRANSCRIPTIONAL ACTIVATOR RHAS"/>
    <property type="match status" value="1"/>
</dbReference>
<dbReference type="Proteomes" id="UP000516305">
    <property type="component" value="Chromosome"/>
</dbReference>
<dbReference type="Pfam" id="PF20240">
    <property type="entry name" value="DUF6597"/>
    <property type="match status" value="1"/>
</dbReference>
<dbReference type="GO" id="GO:0003700">
    <property type="term" value="F:DNA-binding transcription factor activity"/>
    <property type="evidence" value="ECO:0007669"/>
    <property type="project" value="InterPro"/>
</dbReference>
<dbReference type="SUPFAM" id="SSF46689">
    <property type="entry name" value="Homeodomain-like"/>
    <property type="match status" value="1"/>
</dbReference>
<keyword evidence="1" id="KW-0805">Transcription regulation</keyword>
<dbReference type="GO" id="GO:0043565">
    <property type="term" value="F:sequence-specific DNA binding"/>
    <property type="evidence" value="ECO:0007669"/>
    <property type="project" value="InterPro"/>
</dbReference>
<keyword evidence="6" id="KW-1185">Reference proteome</keyword>
<sequence length="263" mass="30393">MTWHFREYKAEGLLAEYIDCFWSENYMDRSESKQLMIFPDNTVELIFSENPFIRNGQRYLSHLSGLKTQSQMVAVERSPLVAVRFKPYGLKPFINCASQELLNGSFAPEEVFGPEIRAIEEQLFEAADFESRVQILSQYFLFKLKKQTSEKPFASPIAAYISAQQGQATVQGLMNWSGLSLKSLERHFKKHFGLSPKQYLRLQRVLMALVRTKADHQSSLTAIAYDFGYFDQAHFIHEVQSFTGLNPMRFRSELSDLQAQLFV</sequence>
<dbReference type="KEGG" id="chyd:H4K34_09120"/>
<gene>
    <name evidence="5" type="ORF">H4K34_09120</name>
</gene>
<protein>
    <submittedName>
        <fullName evidence="5">AraC family transcriptional regulator</fullName>
    </submittedName>
</protein>
<dbReference type="InterPro" id="IPR018060">
    <property type="entry name" value="HTH_AraC"/>
</dbReference>
<dbReference type="PANTHER" id="PTHR46796">
    <property type="entry name" value="HTH-TYPE TRANSCRIPTIONAL ACTIVATOR RHAS-RELATED"/>
    <property type="match status" value="1"/>
</dbReference>
<evidence type="ECO:0000256" key="3">
    <source>
        <dbReference type="ARBA" id="ARBA00023163"/>
    </source>
</evidence>
<dbReference type="RefSeq" id="WP_210757115.1">
    <property type="nucleotide sequence ID" value="NZ_CP060139.1"/>
</dbReference>
<evidence type="ECO:0000313" key="5">
    <source>
        <dbReference type="EMBL" id="QNR22549.1"/>
    </source>
</evidence>
<dbReference type="PROSITE" id="PS01124">
    <property type="entry name" value="HTH_ARAC_FAMILY_2"/>
    <property type="match status" value="1"/>
</dbReference>
<organism evidence="5 6">
    <name type="scientific">Croceimicrobium hydrocarbonivorans</name>
    <dbReference type="NCBI Taxonomy" id="2761580"/>
    <lineage>
        <taxon>Bacteria</taxon>
        <taxon>Pseudomonadati</taxon>
        <taxon>Bacteroidota</taxon>
        <taxon>Flavobacteriia</taxon>
        <taxon>Flavobacteriales</taxon>
        <taxon>Owenweeksiaceae</taxon>
        <taxon>Croceimicrobium</taxon>
    </lineage>
</organism>
<keyword evidence="3" id="KW-0804">Transcription</keyword>
<feature type="domain" description="HTH araC/xylS-type" evidence="4">
    <location>
        <begin position="155"/>
        <end position="253"/>
    </location>
</feature>
<dbReference type="SMART" id="SM00342">
    <property type="entry name" value="HTH_ARAC"/>
    <property type="match status" value="1"/>
</dbReference>
<evidence type="ECO:0000256" key="2">
    <source>
        <dbReference type="ARBA" id="ARBA00023125"/>
    </source>
</evidence>
<reference evidence="5 6" key="1">
    <citation type="submission" date="2020-08" db="EMBL/GenBank/DDBJ databases">
        <title>Croceimicrobium hydrocarbonivorans gen. nov., sp. nov., a novel marine bacterium isolated from a bacterial consortium that degrades polyethylene terephthalate.</title>
        <authorList>
            <person name="Liu R."/>
        </authorList>
    </citation>
    <scope>NUCLEOTIDE SEQUENCE [LARGE SCALE GENOMIC DNA]</scope>
    <source>
        <strain evidence="5 6">A20-9</strain>
    </source>
</reference>
<dbReference type="Gene3D" id="1.10.10.60">
    <property type="entry name" value="Homeodomain-like"/>
    <property type="match status" value="1"/>
</dbReference>
<evidence type="ECO:0000259" key="4">
    <source>
        <dbReference type="PROSITE" id="PS01124"/>
    </source>
</evidence>
<name>A0A7H0VA01_9FLAO</name>